<dbReference type="RefSeq" id="WP_128211777.1">
    <property type="nucleotide sequence ID" value="NZ_CP025746.1"/>
</dbReference>
<dbReference type="AlphaFoldDB" id="A0A410DQ00"/>
<dbReference type="Proteomes" id="UP000286268">
    <property type="component" value="Chromosome"/>
</dbReference>
<reference evidence="1 2" key="1">
    <citation type="submission" date="2018-01" db="EMBL/GenBank/DDBJ databases">
        <title>Genome Sequencing and Assembly of Anaerobacter polyendosporus strain CT4.</title>
        <authorList>
            <person name="Tachaapaikoon C."/>
            <person name="Sutheeworapong S."/>
            <person name="Jenjaroenpun P."/>
            <person name="Wongsurawat T."/>
            <person name="Nookeaw I."/>
            <person name="Cheawchanlertfa P."/>
            <person name="Kosugi A."/>
            <person name="Cheevadhanarak S."/>
            <person name="Ratanakhanokchai K."/>
        </authorList>
    </citation>
    <scope>NUCLEOTIDE SEQUENCE [LARGE SCALE GENOMIC DNA]</scope>
    <source>
        <strain evidence="1 2">CT4</strain>
    </source>
</reference>
<accession>A0A410DQ00</accession>
<organism evidence="1 2">
    <name type="scientific">Clostridium manihotivorum</name>
    <dbReference type="NCBI Taxonomy" id="2320868"/>
    <lineage>
        <taxon>Bacteria</taxon>
        <taxon>Bacillati</taxon>
        <taxon>Bacillota</taxon>
        <taxon>Clostridia</taxon>
        <taxon>Eubacteriales</taxon>
        <taxon>Clostridiaceae</taxon>
        <taxon>Clostridium</taxon>
    </lineage>
</organism>
<evidence type="ECO:0000313" key="2">
    <source>
        <dbReference type="Proteomes" id="UP000286268"/>
    </source>
</evidence>
<dbReference type="EMBL" id="CP025746">
    <property type="protein sequence ID" value="QAA31116.1"/>
    <property type="molecule type" value="Genomic_DNA"/>
</dbReference>
<proteinExistence type="predicted"/>
<keyword evidence="2" id="KW-1185">Reference proteome</keyword>
<sequence>MRVLRCYVYDSFKSHDFMSHIINFINKNGLEDVTIQKGFIKGFHIEITYPEERINADLEDYVKRLLEESKTEYSKKHYERFEKAIKSVQRLEEVDCEVTPLYEDGQLIIEANGFLEERKRLSSDRVNLAIERLKTKFICSVDEKWCQLNEEEKNIELTKMFFITSALNPNGIRVGYLSLRSNYEYFKQQLLEINNQQAKDKWLGFIEYRSEEEKQFIKHGVDRFLNKEFDSELIFSKLKELIDAVRPIISKAFDEGELYINNMYMADDFFDRHKNAHDFHKTFYSNKKFVSLYHEKGFIVYRYIISTLYSLMPLLHISPLQKQKITGLVAESVEGKYNMTWRDIYQEMSVKYGGEVVNG</sequence>
<dbReference type="OrthoDB" id="2987605at2"/>
<name>A0A410DQ00_9CLOT</name>
<gene>
    <name evidence="1" type="ORF">C1I91_05245</name>
</gene>
<dbReference type="KEGG" id="cmah:C1I91_05245"/>
<evidence type="ECO:0000313" key="1">
    <source>
        <dbReference type="EMBL" id="QAA31116.1"/>
    </source>
</evidence>
<protein>
    <submittedName>
        <fullName evidence="1">Uncharacterized protein</fullName>
    </submittedName>
</protein>